<comment type="caution">
    <text evidence="14">The sequence shown here is derived from an EMBL/GenBank/DDBJ whole genome shotgun (WGS) entry which is preliminary data.</text>
</comment>
<dbReference type="PROSITE" id="PS50068">
    <property type="entry name" value="LDLRA_2"/>
    <property type="match status" value="7"/>
</dbReference>
<feature type="disulfide bond" evidence="13">
    <location>
        <begin position="32"/>
        <end position="50"/>
    </location>
</feature>
<dbReference type="SUPFAM" id="SSF63825">
    <property type="entry name" value="YWTD domain"/>
    <property type="match status" value="1"/>
</dbReference>
<evidence type="ECO:0000256" key="4">
    <source>
        <dbReference type="ARBA" id="ARBA00022583"/>
    </source>
</evidence>
<dbReference type="Proteomes" id="UP001445076">
    <property type="component" value="Unassembled WGS sequence"/>
</dbReference>
<dbReference type="PANTHER" id="PTHR22722:SF14">
    <property type="entry name" value="MEGALIN, ISOFORM A"/>
    <property type="match status" value="1"/>
</dbReference>
<feature type="disulfide bond" evidence="13">
    <location>
        <begin position="104"/>
        <end position="116"/>
    </location>
</feature>
<feature type="disulfide bond" evidence="13">
    <location>
        <begin position="161"/>
        <end position="176"/>
    </location>
</feature>
<sequence>VWVCDGEQDCLDNSDEMAECSTRQCPQENFRCKNGRCIPRSWKCDGEFDCPGREDEDDCYQTHTCDESQYKCDSMKCIPARWKCDGENDCTNGSDEKGCPERNCSESEFRCDDGRCIAKKYHCDGQTNCADGSDEAKCEVNCENMFQCETSPQCILQDWVCDDDPDCSDKSDERNCSSTCGPDFTRCDNGTCVYNSWVCDGENDCSDGSDESKELCANYSCSTGRFRCKNDLCIMESHVCNGEDNCHDGSDEAPELCEKKRGCLQGQFQCKNGHCIGKSSVCDEYNDCVDNSDEENCPVGCRFGECSQICNVKKDGNHTCSCAPGYSLHSYSEKNQKSCFADGNLAYMVLANDNHLRKLSPYKHGNSASILTLTEEDSKTMRVQSVDVLYGEHPRAFWTNLHDNTLVSMPVPATHEQDTSRVRRETSPLSIVLRDLRKPLGVAVDWVTGLLYVVNAGESTIIAVTQDGSKKVTLISTDSQQT</sequence>
<comment type="caution">
    <text evidence="13">Lacks conserved residue(s) required for the propagation of feature annotation.</text>
</comment>
<evidence type="ECO:0000313" key="15">
    <source>
        <dbReference type="Proteomes" id="UP001445076"/>
    </source>
</evidence>
<dbReference type="SUPFAM" id="SSF57424">
    <property type="entry name" value="LDL receptor-like module"/>
    <property type="match status" value="7"/>
</dbReference>
<dbReference type="Pfam" id="PF00057">
    <property type="entry name" value="Ldl_recept_a"/>
    <property type="match status" value="7"/>
</dbReference>
<dbReference type="SMART" id="SM00135">
    <property type="entry name" value="LY"/>
    <property type="match status" value="1"/>
</dbReference>
<gene>
    <name evidence="14" type="ORF">OTU49_011299</name>
</gene>
<evidence type="ECO:0000256" key="2">
    <source>
        <dbReference type="ARBA" id="ARBA00004308"/>
    </source>
</evidence>
<dbReference type="InterPro" id="IPR000033">
    <property type="entry name" value="LDLR_classB_rpt"/>
</dbReference>
<keyword evidence="11" id="KW-0675">Receptor</keyword>
<keyword evidence="6" id="KW-0732">Signal</keyword>
<evidence type="ECO:0000256" key="9">
    <source>
        <dbReference type="ARBA" id="ARBA00023136"/>
    </source>
</evidence>
<dbReference type="GO" id="GO:0042562">
    <property type="term" value="F:hormone binding"/>
    <property type="evidence" value="ECO:0007669"/>
    <property type="project" value="TreeGrafter"/>
</dbReference>
<feature type="disulfide bond" evidence="13">
    <location>
        <begin position="180"/>
        <end position="192"/>
    </location>
</feature>
<dbReference type="GO" id="GO:0006898">
    <property type="term" value="P:receptor-mediated endocytosis"/>
    <property type="evidence" value="ECO:0007669"/>
    <property type="project" value="TreeGrafter"/>
</dbReference>
<feature type="disulfide bond" evidence="13">
    <location>
        <begin position="84"/>
        <end position="99"/>
    </location>
</feature>
<dbReference type="InterPro" id="IPR023415">
    <property type="entry name" value="LDLR_class-A_CS"/>
</dbReference>
<feature type="non-terminal residue" evidence="14">
    <location>
        <position position="482"/>
    </location>
</feature>
<reference evidence="14 15" key="1">
    <citation type="journal article" date="2024" name="BMC Genomics">
        <title>Genome assembly of redclaw crayfish (Cherax quadricarinatus) provides insights into its immune adaptation and hypoxia tolerance.</title>
        <authorList>
            <person name="Liu Z."/>
            <person name="Zheng J."/>
            <person name="Li H."/>
            <person name="Fang K."/>
            <person name="Wang S."/>
            <person name="He J."/>
            <person name="Zhou D."/>
            <person name="Weng S."/>
            <person name="Chi M."/>
            <person name="Gu Z."/>
            <person name="He J."/>
            <person name="Li F."/>
            <person name="Wang M."/>
        </authorList>
    </citation>
    <scope>NUCLEOTIDE SEQUENCE [LARGE SCALE GENOMIC DNA]</scope>
    <source>
        <strain evidence="14">ZL_2023a</strain>
    </source>
</reference>
<feature type="disulfide bond" evidence="13">
    <location>
        <begin position="187"/>
        <end position="205"/>
    </location>
</feature>
<keyword evidence="5" id="KW-0812">Transmembrane</keyword>
<dbReference type="GO" id="GO:0043235">
    <property type="term" value="C:receptor complex"/>
    <property type="evidence" value="ECO:0007669"/>
    <property type="project" value="TreeGrafter"/>
</dbReference>
<evidence type="ECO:0008006" key="16">
    <source>
        <dbReference type="Google" id="ProtNLM"/>
    </source>
</evidence>
<accession>A0AAW0W6G4</accession>
<feature type="disulfide bond" evidence="13">
    <location>
        <begin position="111"/>
        <end position="129"/>
    </location>
</feature>
<keyword evidence="9" id="KW-0472">Membrane</keyword>
<keyword evidence="8" id="KW-1133">Transmembrane helix</keyword>
<dbReference type="Gene3D" id="4.10.400.10">
    <property type="entry name" value="Low-density Lipoprotein Receptor"/>
    <property type="match status" value="7"/>
</dbReference>
<keyword evidence="12" id="KW-0325">Glycoprotein</keyword>
<dbReference type="GO" id="GO:0016324">
    <property type="term" value="C:apical plasma membrane"/>
    <property type="evidence" value="ECO:0007669"/>
    <property type="project" value="TreeGrafter"/>
</dbReference>
<dbReference type="InterPro" id="IPR051221">
    <property type="entry name" value="LDLR-related"/>
</dbReference>
<evidence type="ECO:0000256" key="6">
    <source>
        <dbReference type="ARBA" id="ARBA00022729"/>
    </source>
</evidence>
<evidence type="ECO:0000313" key="14">
    <source>
        <dbReference type="EMBL" id="KAK8724235.1"/>
    </source>
</evidence>
<evidence type="ECO:0000256" key="10">
    <source>
        <dbReference type="ARBA" id="ARBA00023157"/>
    </source>
</evidence>
<comment type="subcellular location">
    <subcellularLocation>
        <location evidence="2">Endomembrane system</location>
    </subcellularLocation>
    <subcellularLocation>
        <location evidence="1">Membrane</location>
        <topology evidence="1">Single-pass membrane protein</topology>
    </subcellularLocation>
</comment>
<dbReference type="InterPro" id="IPR036055">
    <property type="entry name" value="LDL_receptor-like_sf"/>
</dbReference>
<evidence type="ECO:0000256" key="11">
    <source>
        <dbReference type="ARBA" id="ARBA00023170"/>
    </source>
</evidence>
<feature type="disulfide bond" evidence="13">
    <location>
        <begin position="123"/>
        <end position="138"/>
    </location>
</feature>
<dbReference type="EMBL" id="JARKIK010000086">
    <property type="protein sequence ID" value="KAK8724235.1"/>
    <property type="molecule type" value="Genomic_DNA"/>
</dbReference>
<keyword evidence="15" id="KW-1185">Reference proteome</keyword>
<feature type="disulfide bond" evidence="13">
    <location>
        <begin position="282"/>
        <end position="297"/>
    </location>
</feature>
<feature type="disulfide bond" evidence="13">
    <location>
        <begin position="72"/>
        <end position="90"/>
    </location>
</feature>
<proteinExistence type="predicted"/>
<dbReference type="GO" id="GO:0012505">
    <property type="term" value="C:endomembrane system"/>
    <property type="evidence" value="ECO:0007669"/>
    <property type="project" value="UniProtKB-SubCell"/>
</dbReference>
<feature type="disulfide bond" evidence="13">
    <location>
        <begin position="221"/>
        <end position="233"/>
    </location>
</feature>
<feature type="disulfide bond" evidence="13">
    <location>
        <begin position="263"/>
        <end position="275"/>
    </location>
</feature>
<name>A0AAW0W6G4_CHEQU</name>
<feature type="disulfide bond" evidence="13">
    <location>
        <begin position="65"/>
        <end position="77"/>
    </location>
</feature>
<protein>
    <recommendedName>
        <fullName evidence="16">Vitellogenin receptor</fullName>
    </recommendedName>
</protein>
<feature type="non-terminal residue" evidence="14">
    <location>
        <position position="1"/>
    </location>
</feature>
<feature type="disulfide bond" evidence="13">
    <location>
        <begin position="25"/>
        <end position="37"/>
    </location>
</feature>
<dbReference type="FunFam" id="4.10.400.10:FF:000034">
    <property type="entry name" value="Low-density lipoprotein receptor-related protein 2"/>
    <property type="match status" value="2"/>
</dbReference>
<dbReference type="PROSITE" id="PS01209">
    <property type="entry name" value="LDLRA_1"/>
    <property type="match status" value="3"/>
</dbReference>
<feature type="disulfide bond" evidence="13">
    <location>
        <begin position="270"/>
        <end position="288"/>
    </location>
</feature>
<keyword evidence="7" id="KW-0677">Repeat</keyword>
<evidence type="ECO:0000256" key="7">
    <source>
        <dbReference type="ARBA" id="ARBA00022737"/>
    </source>
</evidence>
<evidence type="ECO:0000256" key="3">
    <source>
        <dbReference type="ARBA" id="ARBA00022536"/>
    </source>
</evidence>
<dbReference type="SMART" id="SM00192">
    <property type="entry name" value="LDLa"/>
    <property type="match status" value="7"/>
</dbReference>
<evidence type="ECO:0000256" key="8">
    <source>
        <dbReference type="ARBA" id="ARBA00022989"/>
    </source>
</evidence>
<dbReference type="InterPro" id="IPR011042">
    <property type="entry name" value="6-blade_b-propeller_TolB-like"/>
</dbReference>
<dbReference type="InterPro" id="IPR002172">
    <property type="entry name" value="LDrepeatLR_classA_rpt"/>
</dbReference>
<feature type="disulfide bond" evidence="13">
    <location>
        <begin position="44"/>
        <end position="59"/>
    </location>
</feature>
<feature type="disulfide bond" evidence="13">
    <location>
        <begin position="228"/>
        <end position="246"/>
    </location>
</feature>
<keyword evidence="3" id="KW-0245">EGF-like domain</keyword>
<feature type="disulfide bond" evidence="13">
    <location>
        <begin position="142"/>
        <end position="154"/>
    </location>
</feature>
<organism evidence="14 15">
    <name type="scientific">Cherax quadricarinatus</name>
    <name type="common">Australian red claw crayfish</name>
    <dbReference type="NCBI Taxonomy" id="27406"/>
    <lineage>
        <taxon>Eukaryota</taxon>
        <taxon>Metazoa</taxon>
        <taxon>Ecdysozoa</taxon>
        <taxon>Arthropoda</taxon>
        <taxon>Crustacea</taxon>
        <taxon>Multicrustacea</taxon>
        <taxon>Malacostraca</taxon>
        <taxon>Eumalacostraca</taxon>
        <taxon>Eucarida</taxon>
        <taxon>Decapoda</taxon>
        <taxon>Pleocyemata</taxon>
        <taxon>Astacidea</taxon>
        <taxon>Parastacoidea</taxon>
        <taxon>Parastacidae</taxon>
        <taxon>Cherax</taxon>
    </lineage>
</organism>
<evidence type="ECO:0000256" key="1">
    <source>
        <dbReference type="ARBA" id="ARBA00004167"/>
    </source>
</evidence>
<dbReference type="PANTHER" id="PTHR22722">
    <property type="entry name" value="LOW-DENSITY LIPOPROTEIN RECEPTOR-RELATED PROTEIN 2-RELATED"/>
    <property type="match status" value="1"/>
</dbReference>
<dbReference type="PRINTS" id="PR00261">
    <property type="entry name" value="LDLRECEPTOR"/>
</dbReference>
<dbReference type="Gene3D" id="2.120.10.30">
    <property type="entry name" value="TolB, C-terminal domain"/>
    <property type="match status" value="1"/>
</dbReference>
<dbReference type="CDD" id="cd00112">
    <property type="entry name" value="LDLa"/>
    <property type="match status" value="7"/>
</dbReference>
<dbReference type="AlphaFoldDB" id="A0AAW0W6G4"/>
<keyword evidence="4" id="KW-0254">Endocytosis</keyword>
<keyword evidence="10 13" id="KW-1015">Disulfide bond</keyword>
<evidence type="ECO:0000256" key="13">
    <source>
        <dbReference type="PROSITE-ProRule" id="PRU00124"/>
    </source>
</evidence>
<evidence type="ECO:0000256" key="12">
    <source>
        <dbReference type="ARBA" id="ARBA00023180"/>
    </source>
</evidence>
<dbReference type="Gene3D" id="4.10.1220.10">
    <property type="entry name" value="EGF-type module"/>
    <property type="match status" value="1"/>
</dbReference>
<evidence type="ECO:0000256" key="5">
    <source>
        <dbReference type="ARBA" id="ARBA00022692"/>
    </source>
</evidence>
<dbReference type="FunFam" id="4.10.400.10:FF:000045">
    <property type="entry name" value="Low-density lipoprotein receptor-related protein 2"/>
    <property type="match status" value="1"/>
</dbReference>